<dbReference type="PROSITE" id="PS51709">
    <property type="entry name" value="G_TRME"/>
    <property type="match status" value="1"/>
</dbReference>
<proteinExistence type="predicted"/>
<organism evidence="1">
    <name type="scientific">Cyprideis torosa</name>
    <dbReference type="NCBI Taxonomy" id="163714"/>
    <lineage>
        <taxon>Eukaryota</taxon>
        <taxon>Metazoa</taxon>
        <taxon>Ecdysozoa</taxon>
        <taxon>Arthropoda</taxon>
        <taxon>Crustacea</taxon>
        <taxon>Oligostraca</taxon>
        <taxon>Ostracoda</taxon>
        <taxon>Podocopa</taxon>
        <taxon>Podocopida</taxon>
        <taxon>Cytherocopina</taxon>
        <taxon>Cytheroidea</taxon>
        <taxon>Cytherideidae</taxon>
        <taxon>Cyprideis</taxon>
    </lineage>
</organism>
<dbReference type="CDD" id="cd04164">
    <property type="entry name" value="trmE"/>
    <property type="match status" value="1"/>
</dbReference>
<evidence type="ECO:0000313" key="1">
    <source>
        <dbReference type="EMBL" id="CAD7238857.1"/>
    </source>
</evidence>
<dbReference type="GO" id="GO:0030488">
    <property type="term" value="P:tRNA methylation"/>
    <property type="evidence" value="ECO:0007669"/>
    <property type="project" value="TreeGrafter"/>
</dbReference>
<reference evidence="1" key="1">
    <citation type="submission" date="2020-11" db="EMBL/GenBank/DDBJ databases">
        <authorList>
            <person name="Tran Van P."/>
        </authorList>
    </citation>
    <scope>NUCLEOTIDE SEQUENCE</scope>
</reference>
<dbReference type="PANTHER" id="PTHR42714">
    <property type="entry name" value="TRNA MODIFICATION GTPASE GTPBP3"/>
    <property type="match status" value="1"/>
</dbReference>
<dbReference type="Pfam" id="PF01926">
    <property type="entry name" value="MMR_HSR1"/>
    <property type="match status" value="1"/>
</dbReference>
<dbReference type="AlphaFoldDB" id="A0A7R8ZY85"/>
<sequence>MLVEVKQTVRGLRDDVRAVLESANAGEIIRNGFRITLMGSPNAGKSSLLNALAQRDVAIVSERPGTTRDVLEVSLDIDGVPVILSDTAGIRETSDEIELQGIHRARMVGESSDLVLWLEPVNSEMEPVADRPADSVTVLTKADIPHKQTGEGLEISSVSPGGLDELLEYIKERLRTAVAQSGDVLVSRERHRTELIKVLEDLDLFEKECGKDLTLAAEYLRSAGDAIGRLTGRVDVEDLLDVIF</sequence>
<dbReference type="GO" id="GO:0002098">
    <property type="term" value="P:tRNA wobble uridine modification"/>
    <property type="evidence" value="ECO:0007669"/>
    <property type="project" value="TreeGrafter"/>
</dbReference>
<gene>
    <name evidence="1" type="ORF">CTOB1V02_LOCUS16672</name>
</gene>
<dbReference type="InterPro" id="IPR025867">
    <property type="entry name" value="MnmE_helical"/>
</dbReference>
<dbReference type="InterPro" id="IPR005225">
    <property type="entry name" value="Small_GTP-bd"/>
</dbReference>
<dbReference type="NCBIfam" id="TIGR00231">
    <property type="entry name" value="small_GTP"/>
    <property type="match status" value="1"/>
</dbReference>
<dbReference type="InterPro" id="IPR031168">
    <property type="entry name" value="G_TrmE"/>
</dbReference>
<dbReference type="OrthoDB" id="188276at2759"/>
<dbReference type="EMBL" id="OB710277">
    <property type="protein sequence ID" value="CAD7238857.1"/>
    <property type="molecule type" value="Genomic_DNA"/>
</dbReference>
<dbReference type="GO" id="GO:0005525">
    <property type="term" value="F:GTP binding"/>
    <property type="evidence" value="ECO:0007669"/>
    <property type="project" value="InterPro"/>
</dbReference>
<dbReference type="GO" id="GO:0005737">
    <property type="term" value="C:cytoplasm"/>
    <property type="evidence" value="ECO:0007669"/>
    <property type="project" value="TreeGrafter"/>
</dbReference>
<dbReference type="SUPFAM" id="SSF52540">
    <property type="entry name" value="P-loop containing nucleoside triphosphate hydrolases"/>
    <property type="match status" value="1"/>
</dbReference>
<name>A0A7R8ZY85_9CRUS</name>
<dbReference type="InterPro" id="IPR027417">
    <property type="entry name" value="P-loop_NTPase"/>
</dbReference>
<dbReference type="Pfam" id="PF12631">
    <property type="entry name" value="MnmE_helical"/>
    <property type="match status" value="1"/>
</dbReference>
<dbReference type="Gene3D" id="3.40.50.300">
    <property type="entry name" value="P-loop containing nucleotide triphosphate hydrolases"/>
    <property type="match status" value="1"/>
</dbReference>
<accession>A0A7R8ZY85</accession>
<protein>
    <submittedName>
        <fullName evidence="1">Uncharacterized protein</fullName>
    </submittedName>
</protein>
<dbReference type="SUPFAM" id="SSF116878">
    <property type="entry name" value="TrmE connector domain"/>
    <property type="match status" value="1"/>
</dbReference>
<feature type="non-terminal residue" evidence="1">
    <location>
        <position position="244"/>
    </location>
</feature>
<dbReference type="Gene3D" id="1.20.120.430">
    <property type="entry name" value="tRNA modification GTPase MnmE domain 2"/>
    <property type="match status" value="1"/>
</dbReference>
<dbReference type="InterPro" id="IPR027368">
    <property type="entry name" value="MnmE_dom2"/>
</dbReference>
<dbReference type="PANTHER" id="PTHR42714:SF2">
    <property type="entry name" value="TRNA MODIFICATION GTPASE GTPBP3, MITOCHONDRIAL"/>
    <property type="match status" value="1"/>
</dbReference>
<dbReference type="InterPro" id="IPR006073">
    <property type="entry name" value="GTP-bd"/>
</dbReference>